<feature type="transmembrane region" description="Helical" evidence="17">
    <location>
        <begin position="406"/>
        <end position="428"/>
    </location>
</feature>
<feature type="transmembrane region" description="Helical" evidence="17">
    <location>
        <begin position="583"/>
        <end position="602"/>
    </location>
</feature>
<dbReference type="GO" id="GO:0008137">
    <property type="term" value="F:NADH dehydrogenase (ubiquinone) activity"/>
    <property type="evidence" value="ECO:0007669"/>
    <property type="project" value="UniProtKB-EC"/>
</dbReference>
<dbReference type="RefSeq" id="YP_009240990.1">
    <property type="nucleotide sequence ID" value="NC_029760.1"/>
</dbReference>
<evidence type="ECO:0000259" key="19">
    <source>
        <dbReference type="Pfam" id="PF00662"/>
    </source>
</evidence>
<comment type="subcellular location">
    <subcellularLocation>
        <location evidence="1">Mitochondrion inner membrane</location>
        <topology evidence="1">Multi-pass membrane protein</topology>
    </subcellularLocation>
</comment>
<evidence type="ECO:0000256" key="10">
    <source>
        <dbReference type="ARBA" id="ARBA00022982"/>
    </source>
</evidence>
<dbReference type="GO" id="GO:0042773">
    <property type="term" value="P:ATP synthesis coupled electron transport"/>
    <property type="evidence" value="ECO:0007669"/>
    <property type="project" value="InterPro"/>
</dbReference>
<evidence type="ECO:0000313" key="21">
    <source>
        <dbReference type="EMBL" id="AMK38927.1"/>
    </source>
</evidence>
<evidence type="ECO:0000256" key="5">
    <source>
        <dbReference type="ARBA" id="ARBA00022448"/>
    </source>
</evidence>
<keyword evidence="13 17" id="KW-0830">Ubiquinone</keyword>
<evidence type="ECO:0000256" key="1">
    <source>
        <dbReference type="ARBA" id="ARBA00004448"/>
    </source>
</evidence>
<dbReference type="GeneID" id="27111276"/>
<dbReference type="Pfam" id="PF00662">
    <property type="entry name" value="Proton_antipo_N"/>
    <property type="match status" value="1"/>
</dbReference>
<evidence type="ECO:0000256" key="13">
    <source>
        <dbReference type="ARBA" id="ARBA00023075"/>
    </source>
</evidence>
<dbReference type="GO" id="GO:0003954">
    <property type="term" value="F:NADH dehydrogenase activity"/>
    <property type="evidence" value="ECO:0007669"/>
    <property type="project" value="TreeGrafter"/>
</dbReference>
<dbReference type="GO" id="GO:0005743">
    <property type="term" value="C:mitochondrial inner membrane"/>
    <property type="evidence" value="ECO:0007669"/>
    <property type="project" value="UniProtKB-SubCell"/>
</dbReference>
<evidence type="ECO:0000256" key="9">
    <source>
        <dbReference type="ARBA" id="ARBA00022967"/>
    </source>
</evidence>
<feature type="transmembrane region" description="Helical" evidence="17">
    <location>
        <begin position="76"/>
        <end position="96"/>
    </location>
</feature>
<dbReference type="InterPro" id="IPR018393">
    <property type="entry name" value="NADHpl_OxRdtase_5_subgr"/>
</dbReference>
<dbReference type="InterPro" id="IPR003945">
    <property type="entry name" value="NU5C-like"/>
</dbReference>
<feature type="transmembrane region" description="Helical" evidence="17">
    <location>
        <begin position="140"/>
        <end position="159"/>
    </location>
</feature>
<evidence type="ECO:0000256" key="15">
    <source>
        <dbReference type="ARBA" id="ARBA00023136"/>
    </source>
</evidence>
<feature type="transmembrane region" description="Helical" evidence="17">
    <location>
        <begin position="39"/>
        <end position="56"/>
    </location>
</feature>
<organism evidence="21">
    <name type="scientific">Onychomys leucogaster</name>
    <name type="common">Northern grasshopper mouse</name>
    <dbReference type="NCBI Taxonomy" id="38668"/>
    <lineage>
        <taxon>Eukaryota</taxon>
        <taxon>Metazoa</taxon>
        <taxon>Chordata</taxon>
        <taxon>Craniata</taxon>
        <taxon>Vertebrata</taxon>
        <taxon>Euteleostomi</taxon>
        <taxon>Mammalia</taxon>
        <taxon>Eutheria</taxon>
        <taxon>Euarchontoglires</taxon>
        <taxon>Glires</taxon>
        <taxon>Rodentia</taxon>
        <taxon>Myomorpha</taxon>
        <taxon>Muroidea</taxon>
        <taxon>Cricetidae</taxon>
        <taxon>Neotominae</taxon>
        <taxon>Onychomys</taxon>
    </lineage>
</organism>
<feature type="domain" description="NADH dehydrogenase subunit 5 C-terminal" evidence="20">
    <location>
        <begin position="422"/>
        <end position="600"/>
    </location>
</feature>
<feature type="transmembrane region" description="Helical" evidence="17">
    <location>
        <begin position="272"/>
        <end position="294"/>
    </location>
</feature>
<dbReference type="PANTHER" id="PTHR42829">
    <property type="entry name" value="NADH-UBIQUINONE OXIDOREDUCTASE CHAIN 5"/>
    <property type="match status" value="1"/>
</dbReference>
<dbReference type="PANTHER" id="PTHR42829:SF2">
    <property type="entry name" value="NADH-UBIQUINONE OXIDOREDUCTASE CHAIN 5"/>
    <property type="match status" value="1"/>
</dbReference>
<feature type="transmembrane region" description="Helical" evidence="17">
    <location>
        <begin position="454"/>
        <end position="472"/>
    </location>
</feature>
<gene>
    <name evidence="21" type="primary">ND5</name>
</gene>
<keyword evidence="12 17" id="KW-0520">NAD</keyword>
<evidence type="ECO:0000256" key="4">
    <source>
        <dbReference type="ARBA" id="ARBA00021096"/>
    </source>
</evidence>
<evidence type="ECO:0000256" key="17">
    <source>
        <dbReference type="RuleBase" id="RU003404"/>
    </source>
</evidence>
<feature type="transmembrane region" description="Helical" evidence="17">
    <location>
        <begin position="117"/>
        <end position="134"/>
    </location>
</feature>
<keyword evidence="15 17" id="KW-0472">Membrane</keyword>
<keyword evidence="11 17" id="KW-1133">Transmembrane helix</keyword>
<keyword evidence="9" id="KW-1278">Translocase</keyword>
<dbReference type="AlphaFoldDB" id="A0A140DE66"/>
<geneLocation type="mitochondrion" evidence="21"/>
<evidence type="ECO:0000256" key="14">
    <source>
        <dbReference type="ARBA" id="ARBA00023128"/>
    </source>
</evidence>
<evidence type="ECO:0000256" key="3">
    <source>
        <dbReference type="ARBA" id="ARBA00012944"/>
    </source>
</evidence>
<dbReference type="Pfam" id="PF06455">
    <property type="entry name" value="NADH5_C"/>
    <property type="match status" value="1"/>
</dbReference>
<evidence type="ECO:0000256" key="2">
    <source>
        <dbReference type="ARBA" id="ARBA00008200"/>
    </source>
</evidence>
<feature type="transmembrane region" description="Helical" evidence="17">
    <location>
        <begin position="209"/>
        <end position="233"/>
    </location>
</feature>
<dbReference type="InterPro" id="IPR001516">
    <property type="entry name" value="Proton_antipo_N"/>
</dbReference>
<dbReference type="NCBIfam" id="TIGR01974">
    <property type="entry name" value="NDH_I_L"/>
    <property type="match status" value="1"/>
</dbReference>
<comment type="function">
    <text evidence="17">Core subunit of the mitochondrial membrane respiratory chain NADH dehydrogenase (Complex I) which catalyzes electron transfer from NADH through the respiratory chain, using ubiquinone as an electron acceptor. Essential for the catalytic activity and assembly of complex I.</text>
</comment>
<dbReference type="Pfam" id="PF00361">
    <property type="entry name" value="Proton_antipo_M"/>
    <property type="match status" value="1"/>
</dbReference>
<dbReference type="EC" id="7.1.1.2" evidence="3 17"/>
<dbReference type="CTD" id="4540"/>
<evidence type="ECO:0000259" key="20">
    <source>
        <dbReference type="Pfam" id="PF06455"/>
    </source>
</evidence>
<feature type="transmembrane region" description="Helical" evidence="17">
    <location>
        <begin position="245"/>
        <end position="266"/>
    </location>
</feature>
<protein>
    <recommendedName>
        <fullName evidence="4 17">NADH-ubiquinone oxidoreductase chain 5</fullName>
        <ecNumber evidence="3 17">7.1.1.2</ecNumber>
    </recommendedName>
</protein>
<keyword evidence="6" id="KW-0679">Respiratory chain</keyword>
<evidence type="ECO:0000256" key="8">
    <source>
        <dbReference type="ARBA" id="ARBA00022792"/>
    </source>
</evidence>
<name>A0A140DE66_ONYLE</name>
<keyword evidence="8" id="KW-0999">Mitochondrion inner membrane</keyword>
<dbReference type="InterPro" id="IPR001750">
    <property type="entry name" value="ND/Mrp_TM"/>
</dbReference>
<dbReference type="GO" id="GO:0015990">
    <property type="term" value="P:electron transport coupled proton transport"/>
    <property type="evidence" value="ECO:0007669"/>
    <property type="project" value="TreeGrafter"/>
</dbReference>
<evidence type="ECO:0000256" key="12">
    <source>
        <dbReference type="ARBA" id="ARBA00023027"/>
    </source>
</evidence>
<dbReference type="EMBL" id="KU168563">
    <property type="protein sequence ID" value="AMK38927.1"/>
    <property type="molecule type" value="Genomic_DNA"/>
</dbReference>
<evidence type="ECO:0000256" key="7">
    <source>
        <dbReference type="ARBA" id="ARBA00022692"/>
    </source>
</evidence>
<keyword evidence="5 17" id="KW-0813">Transport</keyword>
<dbReference type="PRINTS" id="PR01434">
    <property type="entry name" value="NADHDHGNASE5"/>
</dbReference>
<evidence type="ECO:0000259" key="18">
    <source>
        <dbReference type="Pfam" id="PF00361"/>
    </source>
</evidence>
<feature type="transmembrane region" description="Helical" evidence="17">
    <location>
        <begin position="325"/>
        <end position="347"/>
    </location>
</feature>
<feature type="transmembrane region" description="Helical" evidence="17">
    <location>
        <begin position="171"/>
        <end position="189"/>
    </location>
</feature>
<comment type="similarity">
    <text evidence="2 17">Belongs to the complex I subunit 5 family.</text>
</comment>
<dbReference type="InterPro" id="IPR010934">
    <property type="entry name" value="NADH_DH_su5_C"/>
</dbReference>
<feature type="transmembrane region" description="Helical" evidence="17">
    <location>
        <begin position="484"/>
        <end position="504"/>
    </location>
</feature>
<sequence length="604" mass="68040">MNAITSSIFMILFLLLFPIMVSLTNYMKFIDFPKYVTSSIKYAFLMSLVPLIMFFSSNTEILITNWNWMTVNTMKLSMSFKFDFFCIIFLSVALFVTWSIMEFSSWYMHSDPNLNRFIKYLLMFLITMIILTSANNLMQLFIGWEGVGIMSFLLIGWWYGRTDANTAALQAILYNRIGDIGFILAMSWFCLNSNSWELQQIFSTENSNNIIPLMGLLIAATGKSAQFGLHPWLPSAMEGPTPVSALLHSSTMVVAGIFLLVRFHPITSNNNLILTIMLCLGSITTLFTAICALTQNDIKKIVAFSTSSQLGLMMVTLGINQPHLAFLHICTHAFFKAMLFMCSGSIIHSLNDEQDIRKMGNLMKPMPFTSSCLMIGSLALTGMPFLTGFYSKDLIIEAANTCYTNAWALLITLIATSLTAVYSMRIIYFSMMTKPRFPPVIIINENNPQLINPIKRLALGSILAGFLISHNIPPSNIQVMTMPWYLKTTAMMVTITGLIIALELNNLTSNLTLKKPTMASSFSTMLGYFPPTMHRILPMKTLSTSYNMSMRLMDLTWMEKTIPKATSTIQMSMSKNLSNQKGLIKLYFLSFLISLMSIPLLLMI</sequence>
<feature type="transmembrane region" description="Helical" evidence="17">
    <location>
        <begin position="6"/>
        <end position="27"/>
    </location>
</feature>
<evidence type="ECO:0000256" key="11">
    <source>
        <dbReference type="ARBA" id="ARBA00022989"/>
    </source>
</evidence>
<keyword evidence="10" id="KW-0249">Electron transport</keyword>
<reference evidence="21" key="1">
    <citation type="submission" date="2015-11" db="EMBL/GenBank/DDBJ databases">
        <title>Complete Mitochondrial Genome of Onychomys leucogaster.</title>
        <authorList>
            <person name="Shen W."/>
            <person name="Bi G."/>
            <person name="Hoo F."/>
        </authorList>
    </citation>
    <scope>NUCLEOTIDE SEQUENCE</scope>
</reference>
<proteinExistence type="inferred from homology"/>
<evidence type="ECO:0000256" key="6">
    <source>
        <dbReference type="ARBA" id="ARBA00022660"/>
    </source>
</evidence>
<feature type="domain" description="NADH:quinone oxidoreductase/Mrp antiporter transmembrane" evidence="18">
    <location>
        <begin position="134"/>
        <end position="418"/>
    </location>
</feature>
<comment type="catalytic activity">
    <reaction evidence="16 17">
        <text>a ubiquinone + NADH + 5 H(+)(in) = a ubiquinol + NAD(+) + 4 H(+)(out)</text>
        <dbReference type="Rhea" id="RHEA:29091"/>
        <dbReference type="Rhea" id="RHEA-COMP:9565"/>
        <dbReference type="Rhea" id="RHEA-COMP:9566"/>
        <dbReference type="ChEBI" id="CHEBI:15378"/>
        <dbReference type="ChEBI" id="CHEBI:16389"/>
        <dbReference type="ChEBI" id="CHEBI:17976"/>
        <dbReference type="ChEBI" id="CHEBI:57540"/>
        <dbReference type="ChEBI" id="CHEBI:57945"/>
        <dbReference type="EC" id="7.1.1.2"/>
    </reaction>
</comment>
<keyword evidence="14 17" id="KW-0496">Mitochondrion</keyword>
<feature type="domain" description="NADH-Ubiquinone oxidoreductase (complex I) chain 5 N-terminal" evidence="19">
    <location>
        <begin position="68"/>
        <end position="117"/>
    </location>
</feature>
<evidence type="ECO:0000256" key="16">
    <source>
        <dbReference type="ARBA" id="ARBA00049551"/>
    </source>
</evidence>
<feature type="transmembrane region" description="Helical" evidence="17">
    <location>
        <begin position="368"/>
        <end position="386"/>
    </location>
</feature>
<keyword evidence="7 17" id="KW-0812">Transmembrane</keyword>
<accession>A0A140DE66</accession>